<dbReference type="InterPro" id="IPR052732">
    <property type="entry name" value="Cell-binding_unc_protein"/>
</dbReference>
<comment type="caution">
    <text evidence="1">The sequence shown here is derived from an EMBL/GenBank/DDBJ whole genome shotgun (WGS) entry which is preliminary data.</text>
</comment>
<name>A0A512HPN5_9HYPH</name>
<dbReference type="InterPro" id="IPR011009">
    <property type="entry name" value="Kinase-like_dom_sf"/>
</dbReference>
<dbReference type="EMBL" id="BJZP01000041">
    <property type="protein sequence ID" value="GEO87422.1"/>
    <property type="molecule type" value="Genomic_DNA"/>
</dbReference>
<proteinExistence type="predicted"/>
<dbReference type="SUPFAM" id="SSF56112">
    <property type="entry name" value="Protein kinase-like (PK-like)"/>
    <property type="match status" value="1"/>
</dbReference>
<dbReference type="AlphaFoldDB" id="A0A512HPN5"/>
<evidence type="ECO:0000313" key="2">
    <source>
        <dbReference type="Proteomes" id="UP000321717"/>
    </source>
</evidence>
<sequence>MRMIDPACTTEDKVAFLRQPAAYPDRPRQVEVIETHMSWVFLAGHNAYKLKKPVVFPFLDFTQAATRRANCEAEVRLNRRLAPDVYLGVEKLTLEDDGELRLDGKGQPIDWLVRMRRLPKDRMLHIMIAENRLEPAHLDALADVLSRFYQTAERPSIDPLTHLKNLDEQQAWNRQMLGNADFALDHAFVRQHLIDLESAMAHAAPLIEARIRQRSYVDGHGDLRPEHICFTTPIAIFDCLEFDDRLRFVDPFDELAFLSLESEFLGAAWVGREILDRMRLGECVPPPLFDFYTAFRATMRARMALSHVATDSSRPVALWVDKANKYLTLGHRALERNRANDDA</sequence>
<gene>
    <name evidence="1" type="ORF">RNA01_43540</name>
</gene>
<accession>A0A512HPN5</accession>
<dbReference type="PANTHER" id="PTHR43883:SF1">
    <property type="entry name" value="GLUCONOKINASE"/>
    <property type="match status" value="1"/>
</dbReference>
<dbReference type="Proteomes" id="UP000321717">
    <property type="component" value="Unassembled WGS sequence"/>
</dbReference>
<organism evidence="1 2">
    <name type="scientific">Ciceribacter naphthalenivorans</name>
    <dbReference type="NCBI Taxonomy" id="1118451"/>
    <lineage>
        <taxon>Bacteria</taxon>
        <taxon>Pseudomonadati</taxon>
        <taxon>Pseudomonadota</taxon>
        <taxon>Alphaproteobacteria</taxon>
        <taxon>Hyphomicrobiales</taxon>
        <taxon>Rhizobiaceae</taxon>
        <taxon>Ciceribacter</taxon>
    </lineage>
</organism>
<keyword evidence="2" id="KW-1185">Reference proteome</keyword>
<reference evidence="1 2" key="1">
    <citation type="submission" date="2019-07" db="EMBL/GenBank/DDBJ databases">
        <title>Whole genome shotgun sequence of Rhizobium naphthalenivorans NBRC 107585.</title>
        <authorList>
            <person name="Hosoyama A."/>
            <person name="Uohara A."/>
            <person name="Ohji S."/>
            <person name="Ichikawa N."/>
        </authorList>
    </citation>
    <scope>NUCLEOTIDE SEQUENCE [LARGE SCALE GENOMIC DNA]</scope>
    <source>
        <strain evidence="1 2">NBRC 107585</strain>
    </source>
</reference>
<evidence type="ECO:0008006" key="3">
    <source>
        <dbReference type="Google" id="ProtNLM"/>
    </source>
</evidence>
<protein>
    <recommendedName>
        <fullName evidence="3">Aminoglycoside phosphotransferase domain-containing protein</fullName>
    </recommendedName>
</protein>
<evidence type="ECO:0000313" key="1">
    <source>
        <dbReference type="EMBL" id="GEO87422.1"/>
    </source>
</evidence>
<dbReference type="PANTHER" id="PTHR43883">
    <property type="entry name" value="SLR0207 PROTEIN"/>
    <property type="match status" value="1"/>
</dbReference>